<name>A0ABT8FN25_9ACTN</name>
<evidence type="ECO:0000313" key="3">
    <source>
        <dbReference type="Proteomes" id="UP001168620"/>
    </source>
</evidence>
<dbReference type="Proteomes" id="UP001168620">
    <property type="component" value="Unassembled WGS sequence"/>
</dbReference>
<evidence type="ECO:0000256" key="1">
    <source>
        <dbReference type="SAM" id="MobiDB-lite"/>
    </source>
</evidence>
<protein>
    <submittedName>
        <fullName evidence="2">Uncharacterized protein</fullName>
    </submittedName>
</protein>
<dbReference type="RefSeq" id="WP_300955425.1">
    <property type="nucleotide sequence ID" value="NZ_JAUHJQ010000300.1"/>
</dbReference>
<feature type="region of interest" description="Disordered" evidence="1">
    <location>
        <begin position="47"/>
        <end position="71"/>
    </location>
</feature>
<evidence type="ECO:0000313" key="2">
    <source>
        <dbReference type="EMBL" id="MDN4176061.1"/>
    </source>
</evidence>
<proteinExistence type="predicted"/>
<reference evidence="2" key="1">
    <citation type="submission" date="2023-06" db="EMBL/GenBank/DDBJ databases">
        <title>Draft genome sequence of Nocardioides sp. SOB77.</title>
        <authorList>
            <person name="Zhang G."/>
        </authorList>
    </citation>
    <scope>NUCLEOTIDE SEQUENCE</scope>
    <source>
        <strain evidence="2">SOB77</strain>
    </source>
</reference>
<accession>A0ABT8FN25</accession>
<comment type="caution">
    <text evidence="2">The sequence shown here is derived from an EMBL/GenBank/DDBJ whole genome shotgun (WGS) entry which is preliminary data.</text>
</comment>
<keyword evidence="3" id="KW-1185">Reference proteome</keyword>
<sequence>GGLGGSSARRGTGTLATTTYSLVGFTWPRGAAAPVLELSVRRGSAWEPWSRVPGSHESPDPGTGEIGSVVG</sequence>
<feature type="non-terminal residue" evidence="2">
    <location>
        <position position="1"/>
    </location>
</feature>
<feature type="non-terminal residue" evidence="2">
    <location>
        <position position="71"/>
    </location>
</feature>
<dbReference type="EMBL" id="JAUHJQ010000300">
    <property type="protein sequence ID" value="MDN4176061.1"/>
    <property type="molecule type" value="Genomic_DNA"/>
</dbReference>
<gene>
    <name evidence="2" type="ORF">QWY28_24155</name>
</gene>
<organism evidence="2 3">
    <name type="scientific">Nocardioides oceani</name>
    <dbReference type="NCBI Taxonomy" id="3058369"/>
    <lineage>
        <taxon>Bacteria</taxon>
        <taxon>Bacillati</taxon>
        <taxon>Actinomycetota</taxon>
        <taxon>Actinomycetes</taxon>
        <taxon>Propionibacteriales</taxon>
        <taxon>Nocardioidaceae</taxon>
        <taxon>Nocardioides</taxon>
    </lineage>
</organism>